<comment type="caution">
    <text evidence="1">The sequence shown here is derived from an EMBL/GenBank/DDBJ whole genome shotgun (WGS) entry which is preliminary data.</text>
</comment>
<gene>
    <name evidence="1" type="ORF">SDC9_173428</name>
</gene>
<reference evidence="1" key="1">
    <citation type="submission" date="2019-08" db="EMBL/GenBank/DDBJ databases">
        <authorList>
            <person name="Kucharzyk K."/>
            <person name="Murdoch R.W."/>
            <person name="Higgins S."/>
            <person name="Loffler F."/>
        </authorList>
    </citation>
    <scope>NUCLEOTIDE SEQUENCE</scope>
</reference>
<accession>A0A645GIG4</accession>
<evidence type="ECO:0000313" key="1">
    <source>
        <dbReference type="EMBL" id="MPN26006.1"/>
    </source>
</evidence>
<protein>
    <submittedName>
        <fullName evidence="1">Uncharacterized protein</fullName>
    </submittedName>
</protein>
<organism evidence="1">
    <name type="scientific">bioreactor metagenome</name>
    <dbReference type="NCBI Taxonomy" id="1076179"/>
    <lineage>
        <taxon>unclassified sequences</taxon>
        <taxon>metagenomes</taxon>
        <taxon>ecological metagenomes</taxon>
    </lineage>
</organism>
<proteinExistence type="predicted"/>
<sequence length="233" mass="25970">MAHALKGVGISEEELLRQLQAVVVAEIPKTCRLEHRVRTRIARIPDLVARLVHLREILDLLFAAQDRGGLHHRVDYLLVAGAAAGHPVLAEPVAYLFARRVRVLVKERLSAGNEARCAETALDRAADYHRPLQGVKIVGGAYPFDRRDLRKLGDVLPARDTGADHLAVEYDVADAALAAVAAALRPRHLELFAEDCKQRYVRLAHHTARNSVDSEFLDDIARRELCLCHFLCH</sequence>
<dbReference type="EMBL" id="VSSQ01075393">
    <property type="protein sequence ID" value="MPN26006.1"/>
    <property type="molecule type" value="Genomic_DNA"/>
</dbReference>
<dbReference type="AlphaFoldDB" id="A0A645GIG4"/>
<name>A0A645GIG4_9ZZZZ</name>